<reference evidence="2 3" key="1">
    <citation type="journal article" date="2018" name="Microbiome">
        <title>Fine metagenomic profile of the Mediterranean stratified and mixed water columns revealed by assembly and recruitment.</title>
        <authorList>
            <person name="Haro-Moreno J.M."/>
            <person name="Lopez-Perez M."/>
            <person name="De La Torre J.R."/>
            <person name="Picazo A."/>
            <person name="Camacho A."/>
            <person name="Rodriguez-Valera F."/>
        </authorList>
    </citation>
    <scope>NUCLEOTIDE SEQUENCE [LARGE SCALE GENOMIC DNA]</scope>
    <source>
        <strain evidence="2">MED-G55</strain>
    </source>
</reference>
<dbReference type="AlphaFoldDB" id="A0A368E1X0"/>
<sequence length="65" mass="7267">MNKPSSVSVLVIDYHHSVTRIVLCIFRDYMKGNTMIRHVFILLILVMPLASCGVPFVDVPIVPGI</sequence>
<evidence type="ECO:0000256" key="1">
    <source>
        <dbReference type="SAM" id="Phobius"/>
    </source>
</evidence>
<gene>
    <name evidence="2" type="ORF">DBW69_01465</name>
</gene>
<name>A0A368E1X0_9PROT</name>
<keyword evidence="1" id="KW-0812">Transmembrane</keyword>
<dbReference type="EMBL" id="QOQF01000003">
    <property type="protein sequence ID" value="RCL78087.1"/>
    <property type="molecule type" value="Genomic_DNA"/>
</dbReference>
<feature type="transmembrane region" description="Helical" evidence="1">
    <location>
        <begin position="38"/>
        <end position="57"/>
    </location>
</feature>
<comment type="caution">
    <text evidence="2">The sequence shown here is derived from an EMBL/GenBank/DDBJ whole genome shotgun (WGS) entry which is preliminary data.</text>
</comment>
<organism evidence="2 3">
    <name type="scientific">PS1 clade bacterium</name>
    <dbReference type="NCBI Taxonomy" id="2175152"/>
    <lineage>
        <taxon>Bacteria</taxon>
        <taxon>Pseudomonadati</taxon>
        <taxon>Pseudomonadota</taxon>
        <taxon>Alphaproteobacteria</taxon>
        <taxon>PS1 clade</taxon>
    </lineage>
</organism>
<dbReference type="Proteomes" id="UP000252132">
    <property type="component" value="Unassembled WGS sequence"/>
</dbReference>
<evidence type="ECO:0000313" key="3">
    <source>
        <dbReference type="Proteomes" id="UP000252132"/>
    </source>
</evidence>
<accession>A0A368E1X0</accession>
<evidence type="ECO:0000313" key="2">
    <source>
        <dbReference type="EMBL" id="RCL78087.1"/>
    </source>
</evidence>
<keyword evidence="1" id="KW-1133">Transmembrane helix</keyword>
<keyword evidence="1" id="KW-0472">Membrane</keyword>
<proteinExistence type="predicted"/>
<protein>
    <submittedName>
        <fullName evidence="2">Uncharacterized protein</fullName>
    </submittedName>
</protein>